<evidence type="ECO:0000256" key="1">
    <source>
        <dbReference type="SAM" id="MobiDB-lite"/>
    </source>
</evidence>
<feature type="region of interest" description="Disordered" evidence="1">
    <location>
        <begin position="267"/>
        <end position="294"/>
    </location>
</feature>
<feature type="region of interest" description="Disordered" evidence="1">
    <location>
        <begin position="38"/>
        <end position="145"/>
    </location>
</feature>
<feature type="compositionally biased region" description="Basic residues" evidence="1">
    <location>
        <begin position="277"/>
        <end position="290"/>
    </location>
</feature>
<comment type="caution">
    <text evidence="2">The sequence shown here is derived from an EMBL/GenBank/DDBJ whole genome shotgun (WGS) entry which is preliminary data.</text>
</comment>
<gene>
    <name evidence="2" type="ORF">HK105_207023</name>
</gene>
<evidence type="ECO:0000313" key="2">
    <source>
        <dbReference type="EMBL" id="KAL2913411.1"/>
    </source>
</evidence>
<feature type="region of interest" description="Disordered" evidence="1">
    <location>
        <begin position="171"/>
        <end position="237"/>
    </location>
</feature>
<organism evidence="2 3">
    <name type="scientific">Polyrhizophydium stewartii</name>
    <dbReference type="NCBI Taxonomy" id="2732419"/>
    <lineage>
        <taxon>Eukaryota</taxon>
        <taxon>Fungi</taxon>
        <taxon>Fungi incertae sedis</taxon>
        <taxon>Chytridiomycota</taxon>
        <taxon>Chytridiomycota incertae sedis</taxon>
        <taxon>Chytridiomycetes</taxon>
        <taxon>Rhizophydiales</taxon>
        <taxon>Rhizophydiales incertae sedis</taxon>
        <taxon>Polyrhizophydium</taxon>
    </lineage>
</organism>
<protein>
    <submittedName>
        <fullName evidence="2">Uncharacterized protein</fullName>
    </submittedName>
</protein>
<feature type="compositionally biased region" description="Low complexity" evidence="1">
    <location>
        <begin position="66"/>
        <end position="82"/>
    </location>
</feature>
<proteinExistence type="predicted"/>
<feature type="region of interest" description="Disordered" evidence="1">
    <location>
        <begin position="400"/>
        <end position="443"/>
    </location>
</feature>
<feature type="compositionally biased region" description="Basic and acidic residues" evidence="1">
    <location>
        <begin position="52"/>
        <end position="65"/>
    </location>
</feature>
<accession>A0ABR4N1T1</accession>
<feature type="compositionally biased region" description="Basic and acidic residues" evidence="1">
    <location>
        <begin position="171"/>
        <end position="182"/>
    </location>
</feature>
<keyword evidence="3" id="KW-1185">Reference proteome</keyword>
<feature type="compositionally biased region" description="Pro residues" evidence="1">
    <location>
        <begin position="408"/>
        <end position="422"/>
    </location>
</feature>
<name>A0ABR4N1T1_9FUNG</name>
<sequence length="443" mass="46723">MPTRRRFLFYAAEPDPAFRRALSGRVRYGSMRTRMLREAAERDQQQAAAELARPDHQRNRDDQQQPDHQQQTQPGQQPQEQQSGSAQHPAPSGGQQRAEPNEHVAQSGRNGAGQGTPKNDGAAAADAGETSGTAPPKSPAELTEAELLQKLEDLKAEKRKIFSLIAMNMKRKTERESAKAKEAFAGSGTAPDADPAAAAPAATAGGTAAGGAAAGGGGAGASETPAHGASTDPLGTLGMTSSAPPAIFDQIMGAAVAYAGGSLPLSQPPAGPSHAFGAHHPHPLQHHGHPRPPAGLGLRSDSGHDLLEMRKPRPGVGLMPVPGQPSGLDISPPKYDAGPGVHRRADSWQPAAMTRFSQPPLPPRDRMMPPYHAPRFELDEPLPPTSRMAMPSARVRGGFRYSAYSRPGRPPADWPPGRPQMPPYDSRFGKGPYRGGGGPRKDN</sequence>
<reference evidence="2 3" key="1">
    <citation type="submission" date="2023-09" db="EMBL/GenBank/DDBJ databases">
        <title>Pangenome analysis of Batrachochytrium dendrobatidis and related Chytrids.</title>
        <authorList>
            <person name="Yacoub M.N."/>
            <person name="Stajich J.E."/>
            <person name="James T.Y."/>
        </authorList>
    </citation>
    <scope>NUCLEOTIDE SEQUENCE [LARGE SCALE GENOMIC DNA]</scope>
    <source>
        <strain evidence="2 3">JEL0888</strain>
    </source>
</reference>
<feature type="compositionally biased region" description="Gly residues" evidence="1">
    <location>
        <begin position="207"/>
        <end position="220"/>
    </location>
</feature>
<feature type="compositionally biased region" description="Gly residues" evidence="1">
    <location>
        <begin position="432"/>
        <end position="443"/>
    </location>
</feature>
<dbReference type="Proteomes" id="UP001527925">
    <property type="component" value="Unassembled WGS sequence"/>
</dbReference>
<evidence type="ECO:0000313" key="3">
    <source>
        <dbReference type="Proteomes" id="UP001527925"/>
    </source>
</evidence>
<dbReference type="EMBL" id="JADGIZ020000046">
    <property type="protein sequence ID" value="KAL2913411.1"/>
    <property type="molecule type" value="Genomic_DNA"/>
</dbReference>
<feature type="compositionally biased region" description="Low complexity" evidence="1">
    <location>
        <begin position="185"/>
        <end position="206"/>
    </location>
</feature>